<evidence type="ECO:0000313" key="3">
    <source>
        <dbReference type="Proteomes" id="UP000198211"/>
    </source>
</evidence>
<dbReference type="EMBL" id="NBNE01014464">
    <property type="protein sequence ID" value="OWY94394.1"/>
    <property type="molecule type" value="Genomic_DNA"/>
</dbReference>
<reference evidence="3" key="1">
    <citation type="submission" date="2017-03" db="EMBL/GenBank/DDBJ databases">
        <title>Phytopthora megakarya and P. palmivora, two closely related causual agents of cacao black pod achieved similar genome size and gene model numbers by different mechanisms.</title>
        <authorList>
            <person name="Ali S."/>
            <person name="Shao J."/>
            <person name="Larry D.J."/>
            <person name="Kronmiller B."/>
            <person name="Shen D."/>
            <person name="Strem M.D."/>
            <person name="Melnick R.L."/>
            <person name="Guiltinan M.J."/>
            <person name="Tyler B.M."/>
            <person name="Meinhardt L.W."/>
            <person name="Bailey B.A."/>
        </authorList>
    </citation>
    <scope>NUCLEOTIDE SEQUENCE [LARGE SCALE GENOMIC DNA]</scope>
    <source>
        <strain evidence="3">zdho120</strain>
    </source>
</reference>
<dbReference type="Proteomes" id="UP000198211">
    <property type="component" value="Unassembled WGS sequence"/>
</dbReference>
<sequence length="101" mass="11547">EAQRQEREVQVQDRLGGGNLSEFHDRASLKEDKETLETRFAKAKGIRAAKTSTALKAKLTGFENSANTKLDMEKREHRDRDEARLSTQDLLMMIHAFTKKS</sequence>
<feature type="non-terminal residue" evidence="2">
    <location>
        <position position="1"/>
    </location>
</feature>
<proteinExistence type="predicted"/>
<accession>A0A225UMP6</accession>
<comment type="caution">
    <text evidence="2">The sequence shown here is derived from an EMBL/GenBank/DDBJ whole genome shotgun (WGS) entry which is preliminary data.</text>
</comment>
<gene>
    <name evidence="2" type="ORF">PHMEG_00035896</name>
</gene>
<feature type="compositionally biased region" description="Basic and acidic residues" evidence="1">
    <location>
        <begin position="1"/>
        <end position="11"/>
    </location>
</feature>
<organism evidence="2 3">
    <name type="scientific">Phytophthora megakarya</name>
    <dbReference type="NCBI Taxonomy" id="4795"/>
    <lineage>
        <taxon>Eukaryota</taxon>
        <taxon>Sar</taxon>
        <taxon>Stramenopiles</taxon>
        <taxon>Oomycota</taxon>
        <taxon>Peronosporomycetes</taxon>
        <taxon>Peronosporales</taxon>
        <taxon>Peronosporaceae</taxon>
        <taxon>Phytophthora</taxon>
    </lineage>
</organism>
<evidence type="ECO:0000313" key="2">
    <source>
        <dbReference type="EMBL" id="OWY94394.1"/>
    </source>
</evidence>
<dbReference type="AlphaFoldDB" id="A0A225UMP6"/>
<protein>
    <submittedName>
        <fullName evidence="2">Uncharacterized protein</fullName>
    </submittedName>
</protein>
<feature type="region of interest" description="Disordered" evidence="1">
    <location>
        <begin position="1"/>
        <end position="22"/>
    </location>
</feature>
<keyword evidence="3" id="KW-1185">Reference proteome</keyword>
<name>A0A225UMP6_9STRA</name>
<evidence type="ECO:0000256" key="1">
    <source>
        <dbReference type="SAM" id="MobiDB-lite"/>
    </source>
</evidence>